<organism evidence="5 6">
    <name type="scientific">Fuerstiella marisgermanici</name>
    <dbReference type="NCBI Taxonomy" id="1891926"/>
    <lineage>
        <taxon>Bacteria</taxon>
        <taxon>Pseudomonadati</taxon>
        <taxon>Planctomycetota</taxon>
        <taxon>Planctomycetia</taxon>
        <taxon>Planctomycetales</taxon>
        <taxon>Planctomycetaceae</taxon>
        <taxon>Fuerstiella</taxon>
    </lineage>
</organism>
<dbReference type="EMBL" id="CP017641">
    <property type="protein sequence ID" value="APZ95158.1"/>
    <property type="molecule type" value="Genomic_DNA"/>
</dbReference>
<dbReference type="RefSeq" id="WP_077026365.1">
    <property type="nucleotide sequence ID" value="NZ_CP017641.1"/>
</dbReference>
<accession>A0A1P8WM74</accession>
<dbReference type="GO" id="GO:0046872">
    <property type="term" value="F:metal ion binding"/>
    <property type="evidence" value="ECO:0007669"/>
    <property type="project" value="UniProtKB-KW"/>
</dbReference>
<dbReference type="KEGG" id="fmr:Fuma_04813"/>
<dbReference type="GO" id="GO:0009055">
    <property type="term" value="F:electron transfer activity"/>
    <property type="evidence" value="ECO:0007669"/>
    <property type="project" value="InterPro"/>
</dbReference>
<dbReference type="InterPro" id="IPR022655">
    <property type="entry name" value="DUF1553"/>
</dbReference>
<keyword evidence="2 3" id="KW-0408">Iron</keyword>
<dbReference type="PROSITE" id="PS51007">
    <property type="entry name" value="CYTC"/>
    <property type="match status" value="1"/>
</dbReference>
<keyword evidence="3" id="KW-0349">Heme</keyword>
<dbReference type="AlphaFoldDB" id="A0A1P8WM74"/>
<evidence type="ECO:0000313" key="5">
    <source>
        <dbReference type="EMBL" id="APZ95158.1"/>
    </source>
</evidence>
<sequence length="1027" mass="115617">MIQTSFNTCVIVVLTLAAASAGEVDFSRDIRPILSDKCFLCHGPAEDTREADLRLDVRDAAIEAGAIQPGDVANSELLNRVHSNDADVVMPPPSVEKKISPKEAALLKQWIAEGAEYSEHWAFVPPQRPPLPEGSSDELHANAIDAFVAARRTEQGLSPSKPADQITLIRRAYLDLLGLPPSPQQVDAFVADKRPDAYERLVDGLLESPHFGERWGRWWLDAARYADSDGYEKDKQRSVWFYRDWVINAMNDDMPYRDFVIQQIAGDLLPNAGQSELVATGFLRNSMVNEEGGADPEQFRIEGMFDRMDAVGKAILGITTQCAQCHTHKYDPLSHREYYQMFAALNDFHEATATAFTPEQQAMRDDVLNRIARIEADLRQRVPDWPPQLDVWSSEQAAKLVEWQTLVPTDIPYSGEKFRVLQDGSIISESYAPTKTNNTFRLTTTADRITAFRLDVLTHPQLPRNGPGRSIYGTGALTEFEVSIAPADQPEKIRNIKFVEAWADANPAKSDLPAVYHNKDPKTEDRITGPVDYAIDGDHKTAWSTDIGPGRRNQDRHIVFIPEEPIAEEGDVILSFTLRQLHGGWNSDDNQNYLLGRYRFSVTDNDAVSESKLPSSVEAILRSPAGTRTAEQQADLFRYWRTTVPEFSDANQQIEELWQRYPDSDSQLVVRAKLKPRKTHIFKRGDFLSLGEEVSPGVPEFLNPFPQSNEPDRLRFARWLVADDAPTTARVIVNRIWQAYFGQGIVATPEDFGFQSPPPTHPRLIDWLAVELMDNNWSLKHIHRLIATSATYRQASFLTPQLQERDPYNKWLARGPRYRVNAEVVRDVALTASGLLNKEIGGPSVYPPAPEFLFQPPASYGPKQWQLSPKAEQYRRSLYVHSYRSVPYPALQVFDAPKGDAACVRRQRSNTPLQALVMLNEPQFVECARAMASRVLQEGGDTDDERLQYAHRLCVSRAATPEELKVLAGLLDQQRNRIEADEINVEVLIGASPGLYKLFAGHSADEFALWIVVCRAILNVDETITKQ</sequence>
<evidence type="ECO:0000256" key="2">
    <source>
        <dbReference type="ARBA" id="ARBA00023004"/>
    </source>
</evidence>
<evidence type="ECO:0000259" key="4">
    <source>
        <dbReference type="PROSITE" id="PS51007"/>
    </source>
</evidence>
<dbReference type="PANTHER" id="PTHR35889">
    <property type="entry name" value="CYCLOINULO-OLIGOSACCHARIDE FRUCTANOTRANSFERASE-RELATED"/>
    <property type="match status" value="1"/>
</dbReference>
<dbReference type="Proteomes" id="UP000187735">
    <property type="component" value="Chromosome"/>
</dbReference>
<dbReference type="STRING" id="1891926.Fuma_04813"/>
<evidence type="ECO:0000256" key="3">
    <source>
        <dbReference type="PROSITE-ProRule" id="PRU00433"/>
    </source>
</evidence>
<dbReference type="InterPro" id="IPR011429">
    <property type="entry name" value="Cyt_c_Planctomycete-type"/>
</dbReference>
<dbReference type="InterPro" id="IPR009056">
    <property type="entry name" value="Cyt_c-like_dom"/>
</dbReference>
<keyword evidence="6" id="KW-1185">Reference proteome</keyword>
<reference evidence="5 6" key="1">
    <citation type="journal article" date="2016" name="Front. Microbiol.">
        <title>Fuerstia marisgermanicae gen. nov., sp. nov., an Unusual Member of the Phylum Planctomycetes from the German Wadden Sea.</title>
        <authorList>
            <person name="Kohn T."/>
            <person name="Heuer A."/>
            <person name="Jogler M."/>
            <person name="Vollmers J."/>
            <person name="Boedeker C."/>
            <person name="Bunk B."/>
            <person name="Rast P."/>
            <person name="Borchert D."/>
            <person name="Glockner I."/>
            <person name="Freese H.M."/>
            <person name="Klenk H.P."/>
            <person name="Overmann J."/>
            <person name="Kaster A.K."/>
            <person name="Rohde M."/>
            <person name="Wiegand S."/>
            <person name="Jogler C."/>
        </authorList>
    </citation>
    <scope>NUCLEOTIDE SEQUENCE [LARGE SCALE GENOMIC DNA]</scope>
    <source>
        <strain evidence="5 6">NH11</strain>
    </source>
</reference>
<evidence type="ECO:0000256" key="1">
    <source>
        <dbReference type="ARBA" id="ARBA00022723"/>
    </source>
</evidence>
<dbReference type="InterPro" id="IPR011444">
    <property type="entry name" value="DUF1549"/>
</dbReference>
<dbReference type="GO" id="GO:0020037">
    <property type="term" value="F:heme binding"/>
    <property type="evidence" value="ECO:0007669"/>
    <property type="project" value="InterPro"/>
</dbReference>
<protein>
    <submittedName>
        <fullName evidence="5">Planctomycete cytochrome C</fullName>
    </submittedName>
</protein>
<proteinExistence type="predicted"/>
<dbReference type="Pfam" id="PF07583">
    <property type="entry name" value="PSCyt2"/>
    <property type="match status" value="1"/>
</dbReference>
<dbReference type="Pfam" id="PF07587">
    <property type="entry name" value="PSD1"/>
    <property type="match status" value="1"/>
</dbReference>
<gene>
    <name evidence="5" type="ORF">Fuma_04813</name>
</gene>
<dbReference type="PANTHER" id="PTHR35889:SF3">
    <property type="entry name" value="F-BOX DOMAIN-CONTAINING PROTEIN"/>
    <property type="match status" value="1"/>
</dbReference>
<dbReference type="OrthoDB" id="127107at2"/>
<evidence type="ECO:0000313" key="6">
    <source>
        <dbReference type="Proteomes" id="UP000187735"/>
    </source>
</evidence>
<keyword evidence="1 3" id="KW-0479">Metal-binding</keyword>
<feature type="domain" description="Cytochrome c" evidence="4">
    <location>
        <begin position="17"/>
        <end position="152"/>
    </location>
</feature>
<dbReference type="Pfam" id="PF07635">
    <property type="entry name" value="PSCyt1"/>
    <property type="match status" value="1"/>
</dbReference>
<name>A0A1P8WM74_9PLAN</name>